<organism evidence="1 2">
    <name type="scientific">Boeremia exigua</name>
    <dbReference type="NCBI Taxonomy" id="749465"/>
    <lineage>
        <taxon>Eukaryota</taxon>
        <taxon>Fungi</taxon>
        <taxon>Dikarya</taxon>
        <taxon>Ascomycota</taxon>
        <taxon>Pezizomycotina</taxon>
        <taxon>Dothideomycetes</taxon>
        <taxon>Pleosporomycetidae</taxon>
        <taxon>Pleosporales</taxon>
        <taxon>Pleosporineae</taxon>
        <taxon>Didymellaceae</taxon>
        <taxon>Boeremia</taxon>
    </lineage>
</organism>
<evidence type="ECO:0000313" key="1">
    <source>
        <dbReference type="EMBL" id="KAJ8115108.1"/>
    </source>
</evidence>
<sequence>MRSLSRRRSRPGRPAARVGGEGRDNCGDVGARDRGGFCWDCVHSARRHTVEHEQLCSGKQARGARGGAVRCGGAGGARRGGAGDGARAREDGRARDGAVLDRQRVSTRADELAGVQDREGRAVERTQGDAVHSVGLRNRDAGRSVPSEDTGSDGKGQLSTVLGESEVLCDWGRDGQAVSVAERGSTASIRSATDKGWDLGNRRARICGDRRQSVYWVAQEAAQGGGMGADVQQRDGDSD</sequence>
<proteinExistence type="predicted"/>
<reference evidence="1" key="1">
    <citation type="submission" date="2022-11" db="EMBL/GenBank/DDBJ databases">
        <title>Genome Sequence of Boeremia exigua.</title>
        <authorList>
            <person name="Buettner E."/>
        </authorList>
    </citation>
    <scope>NUCLEOTIDE SEQUENCE</scope>
    <source>
        <strain evidence="1">CU02</strain>
    </source>
</reference>
<comment type="caution">
    <text evidence="1">The sequence shown here is derived from an EMBL/GenBank/DDBJ whole genome shotgun (WGS) entry which is preliminary data.</text>
</comment>
<evidence type="ECO:0000313" key="2">
    <source>
        <dbReference type="Proteomes" id="UP001153331"/>
    </source>
</evidence>
<protein>
    <submittedName>
        <fullName evidence="1">Uncharacterized protein</fullName>
    </submittedName>
</protein>
<gene>
    <name evidence="1" type="ORF">OPT61_g3159</name>
</gene>
<accession>A0ACC2IIZ5</accession>
<name>A0ACC2IIZ5_9PLEO</name>
<keyword evidence="2" id="KW-1185">Reference proteome</keyword>
<dbReference type="Proteomes" id="UP001153331">
    <property type="component" value="Unassembled WGS sequence"/>
</dbReference>
<dbReference type="EMBL" id="JAPHNI010000157">
    <property type="protein sequence ID" value="KAJ8115108.1"/>
    <property type="molecule type" value="Genomic_DNA"/>
</dbReference>